<dbReference type="Pfam" id="PF00528">
    <property type="entry name" value="BPD_transp_1"/>
    <property type="match status" value="1"/>
</dbReference>
<evidence type="ECO:0000256" key="1">
    <source>
        <dbReference type="ARBA" id="ARBA00004651"/>
    </source>
</evidence>
<evidence type="ECO:0000256" key="3">
    <source>
        <dbReference type="ARBA" id="ARBA00022475"/>
    </source>
</evidence>
<dbReference type="PROSITE" id="PS50928">
    <property type="entry name" value="ABC_TM1"/>
    <property type="match status" value="1"/>
</dbReference>
<comment type="subcellular location">
    <subcellularLocation>
        <location evidence="1 7">Cell membrane</location>
        <topology evidence="1 7">Multi-pass membrane protein</topology>
    </subcellularLocation>
</comment>
<evidence type="ECO:0000313" key="9">
    <source>
        <dbReference type="EMBL" id="MBS2551949.1"/>
    </source>
</evidence>
<feature type="domain" description="ABC transmembrane type-1" evidence="8">
    <location>
        <begin position="74"/>
        <end position="268"/>
    </location>
</feature>
<keyword evidence="4 7" id="KW-0812">Transmembrane</keyword>
<feature type="transmembrane region" description="Helical" evidence="7">
    <location>
        <begin position="12"/>
        <end position="34"/>
    </location>
</feature>
<dbReference type="PANTHER" id="PTHR43744">
    <property type="entry name" value="ABC TRANSPORTER PERMEASE PROTEIN MG189-RELATED-RELATED"/>
    <property type="match status" value="1"/>
</dbReference>
<feature type="transmembrane region" description="Helical" evidence="7">
    <location>
        <begin position="111"/>
        <end position="131"/>
    </location>
</feature>
<keyword evidence="10" id="KW-1185">Reference proteome</keyword>
<dbReference type="RefSeq" id="WP_212017076.1">
    <property type="nucleotide sequence ID" value="NZ_JAAFYZ010000163.1"/>
</dbReference>
<proteinExistence type="inferred from homology"/>
<dbReference type="CDD" id="cd06261">
    <property type="entry name" value="TM_PBP2"/>
    <property type="match status" value="1"/>
</dbReference>
<feature type="transmembrane region" description="Helical" evidence="7">
    <location>
        <begin position="247"/>
        <end position="268"/>
    </location>
</feature>
<keyword evidence="5 7" id="KW-1133">Transmembrane helix</keyword>
<keyword evidence="6 7" id="KW-0472">Membrane</keyword>
<protein>
    <submittedName>
        <fullName evidence="9">Carbohydrate ABC transporter permease</fullName>
    </submittedName>
</protein>
<dbReference type="Proteomes" id="UP000730482">
    <property type="component" value="Unassembled WGS sequence"/>
</dbReference>
<feature type="transmembrane region" description="Helical" evidence="7">
    <location>
        <begin position="185"/>
        <end position="208"/>
    </location>
</feature>
<evidence type="ECO:0000259" key="8">
    <source>
        <dbReference type="PROSITE" id="PS50928"/>
    </source>
</evidence>
<evidence type="ECO:0000256" key="5">
    <source>
        <dbReference type="ARBA" id="ARBA00022989"/>
    </source>
</evidence>
<dbReference type="Gene3D" id="1.10.3720.10">
    <property type="entry name" value="MetI-like"/>
    <property type="match status" value="1"/>
</dbReference>
<comment type="caution">
    <text evidence="9">The sequence shown here is derived from an EMBL/GenBank/DDBJ whole genome shotgun (WGS) entry which is preliminary data.</text>
</comment>
<name>A0ABS5L0V1_9ACTN</name>
<keyword evidence="2 7" id="KW-0813">Transport</keyword>
<evidence type="ECO:0000256" key="7">
    <source>
        <dbReference type="RuleBase" id="RU363032"/>
    </source>
</evidence>
<keyword evidence="3" id="KW-1003">Cell membrane</keyword>
<organism evidence="9 10">
    <name type="scientific">Catenulispora pinistramenti</name>
    <dbReference type="NCBI Taxonomy" id="2705254"/>
    <lineage>
        <taxon>Bacteria</taxon>
        <taxon>Bacillati</taxon>
        <taxon>Actinomycetota</taxon>
        <taxon>Actinomycetes</taxon>
        <taxon>Catenulisporales</taxon>
        <taxon>Catenulisporaceae</taxon>
        <taxon>Catenulispora</taxon>
    </lineage>
</organism>
<dbReference type="PANTHER" id="PTHR43744:SF8">
    <property type="entry name" value="SN-GLYCEROL-3-PHOSPHATE TRANSPORT SYSTEM PERMEASE PROTEIN UGPE"/>
    <property type="match status" value="1"/>
</dbReference>
<evidence type="ECO:0000256" key="2">
    <source>
        <dbReference type="ARBA" id="ARBA00022448"/>
    </source>
</evidence>
<evidence type="ECO:0000256" key="4">
    <source>
        <dbReference type="ARBA" id="ARBA00022692"/>
    </source>
</evidence>
<reference evidence="9 10" key="1">
    <citation type="submission" date="2020-02" db="EMBL/GenBank/DDBJ databases">
        <title>Acidophilic actinobacteria isolated from forest soil.</title>
        <authorList>
            <person name="Golinska P."/>
        </authorList>
    </citation>
    <scope>NUCLEOTIDE SEQUENCE [LARGE SCALE GENOMIC DNA]</scope>
    <source>
        <strain evidence="9 10">NL8</strain>
    </source>
</reference>
<sequence>MRSGQYGRTLRRLTTYGFVTLGALASIFPLYYMVVGSLQLRADSAFSGLIPKAGNLGLQNYRDVNRAISLLPSLGNSAIFTLGTVVLTIVVGLPAGYALARLRFPGKPAVAGGLILVLVLPFQVLMIPLYILAVRDYGLADNYLGMILPFAVNPAAVLIFRQFFISLPDELFDAAHIDGAGEVRTLLLVAAPLTKPAILTATVITFIGPWNEFLWPFLITKKHSMQPLAVSLGEYVSTNAATAANPYGVILAGACVLAVPVIALFLVAQRYFTSAALGSGVKE</sequence>
<accession>A0ABS5L0V1</accession>
<dbReference type="InterPro" id="IPR035906">
    <property type="entry name" value="MetI-like_sf"/>
</dbReference>
<evidence type="ECO:0000256" key="6">
    <source>
        <dbReference type="ARBA" id="ARBA00023136"/>
    </source>
</evidence>
<gene>
    <name evidence="9" type="ORF">KGQ19_34305</name>
</gene>
<dbReference type="InterPro" id="IPR000515">
    <property type="entry name" value="MetI-like"/>
</dbReference>
<comment type="similarity">
    <text evidence="7">Belongs to the binding-protein-dependent transport system permease family.</text>
</comment>
<evidence type="ECO:0000313" key="10">
    <source>
        <dbReference type="Proteomes" id="UP000730482"/>
    </source>
</evidence>
<feature type="transmembrane region" description="Helical" evidence="7">
    <location>
        <begin position="78"/>
        <end position="99"/>
    </location>
</feature>
<dbReference type="SUPFAM" id="SSF161098">
    <property type="entry name" value="MetI-like"/>
    <property type="match status" value="1"/>
</dbReference>
<feature type="transmembrane region" description="Helical" evidence="7">
    <location>
        <begin position="143"/>
        <end position="164"/>
    </location>
</feature>
<dbReference type="EMBL" id="JAAFYZ010000163">
    <property type="protein sequence ID" value="MBS2551949.1"/>
    <property type="molecule type" value="Genomic_DNA"/>
</dbReference>